<dbReference type="RefSeq" id="WP_158259426.1">
    <property type="nucleotide sequence ID" value="NZ_PVTT01000002.1"/>
</dbReference>
<proteinExistence type="predicted"/>
<comment type="caution">
    <text evidence="2">The sequence shown here is derived from an EMBL/GenBank/DDBJ whole genome shotgun (WGS) entry which is preliminary data.</text>
</comment>
<name>A0A2T0X4C3_9RHOB</name>
<keyword evidence="3" id="KW-1185">Reference proteome</keyword>
<dbReference type="PANTHER" id="PTHR34818">
    <property type="entry name" value="PROTEIN BLI-3"/>
    <property type="match status" value="1"/>
</dbReference>
<dbReference type="Gene3D" id="2.30.110.10">
    <property type="entry name" value="Electron Transport, Fmn-binding Protein, Chain A"/>
    <property type="match status" value="1"/>
</dbReference>
<evidence type="ECO:0000259" key="1">
    <source>
        <dbReference type="Pfam" id="PF16242"/>
    </source>
</evidence>
<dbReference type="InterPro" id="IPR012349">
    <property type="entry name" value="Split_barrel_FMN-bd"/>
</dbReference>
<evidence type="ECO:0000313" key="3">
    <source>
        <dbReference type="Proteomes" id="UP000238801"/>
    </source>
</evidence>
<dbReference type="PANTHER" id="PTHR34818:SF1">
    <property type="entry name" value="PROTEIN BLI-3"/>
    <property type="match status" value="1"/>
</dbReference>
<dbReference type="AlphaFoldDB" id="A0A2T0X4C3"/>
<evidence type="ECO:0000313" key="2">
    <source>
        <dbReference type="EMBL" id="PRY93755.1"/>
    </source>
</evidence>
<sequence>MSDDATSMDHRADEEAREKVLQIARKARIAMMATYDDKGTAHARPMAAADHEDAEDGGALWFVTDEGSRKIDEIEGDPRVLLTYGNQSDSEWLSIEGRAAIVRDRGKIEELWSEPMRTWFPEGKDSPRLVAVKVDPEAAEYWDSPSGKVLHAYGYLKAAVTGEPPKAGDVAHVDM</sequence>
<gene>
    <name evidence="2" type="ORF">BCF33_2639</name>
</gene>
<feature type="domain" description="General stress protein FMN-binding split barrel" evidence="1">
    <location>
        <begin position="16"/>
        <end position="164"/>
    </location>
</feature>
<dbReference type="Proteomes" id="UP000238801">
    <property type="component" value="Unassembled WGS sequence"/>
</dbReference>
<accession>A0A2T0X4C3</accession>
<dbReference type="SUPFAM" id="SSF50475">
    <property type="entry name" value="FMN-binding split barrel"/>
    <property type="match status" value="1"/>
</dbReference>
<dbReference type="InterPro" id="IPR052917">
    <property type="entry name" value="Stress-Dev_Protein"/>
</dbReference>
<protein>
    <submittedName>
        <fullName evidence="2">General stress protein 26</fullName>
    </submittedName>
</protein>
<dbReference type="OrthoDB" id="1432662at2"/>
<dbReference type="Pfam" id="PF16242">
    <property type="entry name" value="Pyrid_ox_like"/>
    <property type="match status" value="1"/>
</dbReference>
<dbReference type="InterPro" id="IPR038725">
    <property type="entry name" value="YdaG_split_barrel_FMN-bd"/>
</dbReference>
<organism evidence="2 3">
    <name type="scientific">Hasllibacter halocynthiae</name>
    <dbReference type="NCBI Taxonomy" id="595589"/>
    <lineage>
        <taxon>Bacteria</taxon>
        <taxon>Pseudomonadati</taxon>
        <taxon>Pseudomonadota</taxon>
        <taxon>Alphaproteobacteria</taxon>
        <taxon>Rhodobacterales</taxon>
        <taxon>Roseobacteraceae</taxon>
        <taxon>Hasllibacter</taxon>
    </lineage>
</organism>
<reference evidence="2 3" key="1">
    <citation type="submission" date="2018-03" db="EMBL/GenBank/DDBJ databases">
        <title>Genomic Encyclopedia of Archaeal and Bacterial Type Strains, Phase II (KMG-II): from individual species to whole genera.</title>
        <authorList>
            <person name="Goeker M."/>
        </authorList>
    </citation>
    <scope>NUCLEOTIDE SEQUENCE [LARGE SCALE GENOMIC DNA]</scope>
    <source>
        <strain evidence="2 3">DSM 29318</strain>
    </source>
</reference>
<dbReference type="EMBL" id="PVTT01000002">
    <property type="protein sequence ID" value="PRY93755.1"/>
    <property type="molecule type" value="Genomic_DNA"/>
</dbReference>